<dbReference type="RefSeq" id="WP_072326207.1">
    <property type="nucleotide sequence ID" value="NZ_FPJW01000006.1"/>
</dbReference>
<name>A0A1K1XKI8_9GAMM</name>
<dbReference type="InterPro" id="IPR010980">
    <property type="entry name" value="Cyt_c/b562"/>
</dbReference>
<keyword evidence="3" id="KW-1185">Reference proteome</keyword>
<dbReference type="Pfam" id="PF01322">
    <property type="entry name" value="Cytochrom_C_2"/>
    <property type="match status" value="1"/>
</dbReference>
<reference evidence="2 3" key="1">
    <citation type="submission" date="2016-11" db="EMBL/GenBank/DDBJ databases">
        <authorList>
            <person name="Jaros S."/>
            <person name="Januszkiewicz K."/>
            <person name="Wedrychowicz H."/>
        </authorList>
    </citation>
    <scope>NUCLEOTIDE SEQUENCE [LARGE SCALE GENOMIC DNA]</scope>
    <source>
        <strain evidence="2 3">DSM 21637</strain>
    </source>
</reference>
<dbReference type="STRING" id="1122209.SAMN02745752_01895"/>
<dbReference type="InterPro" id="IPR002321">
    <property type="entry name" value="Cyt_c_II"/>
</dbReference>
<feature type="signal peptide" evidence="1">
    <location>
        <begin position="1"/>
        <end position="26"/>
    </location>
</feature>
<evidence type="ECO:0000313" key="3">
    <source>
        <dbReference type="Proteomes" id="UP000182350"/>
    </source>
</evidence>
<dbReference type="EMBL" id="FPJW01000006">
    <property type="protein sequence ID" value="SFX50234.1"/>
    <property type="molecule type" value="Genomic_DNA"/>
</dbReference>
<dbReference type="PROSITE" id="PS51009">
    <property type="entry name" value="CYTCII"/>
    <property type="match status" value="1"/>
</dbReference>
<dbReference type="GO" id="GO:0009055">
    <property type="term" value="F:electron transfer activity"/>
    <property type="evidence" value="ECO:0007669"/>
    <property type="project" value="InterPro"/>
</dbReference>
<organism evidence="2 3">
    <name type="scientific">Marinospirillum alkaliphilum DSM 21637</name>
    <dbReference type="NCBI Taxonomy" id="1122209"/>
    <lineage>
        <taxon>Bacteria</taxon>
        <taxon>Pseudomonadati</taxon>
        <taxon>Pseudomonadota</taxon>
        <taxon>Gammaproteobacteria</taxon>
        <taxon>Oceanospirillales</taxon>
        <taxon>Oceanospirillaceae</taxon>
        <taxon>Marinospirillum</taxon>
    </lineage>
</organism>
<dbReference type="OrthoDB" id="5520910at2"/>
<dbReference type="GO" id="GO:0020037">
    <property type="term" value="F:heme binding"/>
    <property type="evidence" value="ECO:0007669"/>
    <property type="project" value="InterPro"/>
</dbReference>
<dbReference type="GO" id="GO:0005506">
    <property type="term" value="F:iron ion binding"/>
    <property type="evidence" value="ECO:0007669"/>
    <property type="project" value="InterPro"/>
</dbReference>
<dbReference type="SUPFAM" id="SSF47175">
    <property type="entry name" value="Cytochromes"/>
    <property type="match status" value="1"/>
</dbReference>
<dbReference type="Proteomes" id="UP000182350">
    <property type="component" value="Unassembled WGS sequence"/>
</dbReference>
<dbReference type="GO" id="GO:0022900">
    <property type="term" value="P:electron transport chain"/>
    <property type="evidence" value="ECO:0007669"/>
    <property type="project" value="InterPro"/>
</dbReference>
<gene>
    <name evidence="2" type="ORF">SAMN02745752_01895</name>
</gene>
<evidence type="ECO:0000256" key="1">
    <source>
        <dbReference type="SAM" id="SignalP"/>
    </source>
</evidence>
<protein>
    <submittedName>
        <fullName evidence="2">Cytochrome c556</fullName>
    </submittedName>
</protein>
<dbReference type="Gene3D" id="1.20.120.10">
    <property type="entry name" value="Cytochrome c/b562"/>
    <property type="match status" value="1"/>
</dbReference>
<sequence>MHHLSRSGLSLLLVFLLGWLPIQAQAEMSARDVDLRIDTFDEIDRLFKALRFKVVNQRSTDRQGAMVYSSELVRLGYRLPDLFDHPSPREMFPQSRARPEIWNRKDRYDFLMDEFLDNLEKIHEDLSAGRMSQAGQLIDRTAQGCRRCHNTFRYR</sequence>
<proteinExistence type="predicted"/>
<dbReference type="AlphaFoldDB" id="A0A1K1XKI8"/>
<evidence type="ECO:0000313" key="2">
    <source>
        <dbReference type="EMBL" id="SFX50234.1"/>
    </source>
</evidence>
<accession>A0A1K1XKI8</accession>
<keyword evidence="1" id="KW-0732">Signal</keyword>
<feature type="chain" id="PRO_5012430709" evidence="1">
    <location>
        <begin position="27"/>
        <end position="155"/>
    </location>
</feature>